<dbReference type="GO" id="GO:0005634">
    <property type="term" value="C:nucleus"/>
    <property type="evidence" value="ECO:0007669"/>
    <property type="project" value="TreeGrafter"/>
</dbReference>
<evidence type="ECO:0000313" key="6">
    <source>
        <dbReference type="EMBL" id="KAF2874134.1"/>
    </source>
</evidence>
<dbReference type="InterPro" id="IPR001656">
    <property type="entry name" value="PsdUridine_synth_TruD"/>
</dbReference>
<dbReference type="GO" id="GO:0001522">
    <property type="term" value="P:pseudouridine synthesis"/>
    <property type="evidence" value="ECO:0007669"/>
    <property type="project" value="InterPro"/>
</dbReference>
<dbReference type="InterPro" id="IPR020103">
    <property type="entry name" value="PsdUridine_synth_cat_dom_sf"/>
</dbReference>
<evidence type="ECO:0000313" key="7">
    <source>
        <dbReference type="Proteomes" id="UP000481861"/>
    </source>
</evidence>
<name>A0A7C8I9M4_9PLEO</name>
<dbReference type="InterPro" id="IPR042214">
    <property type="entry name" value="TruD_catalytic"/>
</dbReference>
<dbReference type="AlphaFoldDB" id="A0A7C8I9M4"/>
<dbReference type="Pfam" id="PF01142">
    <property type="entry name" value="TruD"/>
    <property type="match status" value="1"/>
</dbReference>
<dbReference type="OrthoDB" id="447290at2759"/>
<dbReference type="InterPro" id="IPR011760">
    <property type="entry name" value="PsdUridine_synth_TruD_insert"/>
</dbReference>
<evidence type="ECO:0000256" key="3">
    <source>
        <dbReference type="SAM" id="MobiDB-lite"/>
    </source>
</evidence>
<evidence type="ECO:0000256" key="1">
    <source>
        <dbReference type="ARBA" id="ARBA00007953"/>
    </source>
</evidence>
<dbReference type="SUPFAM" id="SSF55120">
    <property type="entry name" value="Pseudouridine synthase"/>
    <property type="match status" value="1"/>
</dbReference>
<organism evidence="6 7">
    <name type="scientific">Massariosphaeria phaeospora</name>
    <dbReference type="NCBI Taxonomy" id="100035"/>
    <lineage>
        <taxon>Eukaryota</taxon>
        <taxon>Fungi</taxon>
        <taxon>Dikarya</taxon>
        <taxon>Ascomycota</taxon>
        <taxon>Pezizomycotina</taxon>
        <taxon>Dothideomycetes</taxon>
        <taxon>Pleosporomycetidae</taxon>
        <taxon>Pleosporales</taxon>
        <taxon>Pleosporales incertae sedis</taxon>
        <taxon>Massariosphaeria</taxon>
    </lineage>
</organism>
<comment type="caution">
    <text evidence="6">The sequence shown here is derived from an EMBL/GenBank/DDBJ whole genome shotgun (WGS) entry which is preliminary data.</text>
</comment>
<dbReference type="Pfam" id="PF23943">
    <property type="entry name" value="PUS7L_N"/>
    <property type="match status" value="1"/>
</dbReference>
<dbReference type="CDD" id="cd02576">
    <property type="entry name" value="PseudoU_synth_ScPUS7"/>
    <property type="match status" value="1"/>
</dbReference>
<feature type="domain" description="TRUD" evidence="4">
    <location>
        <begin position="606"/>
        <end position="880"/>
    </location>
</feature>
<dbReference type="InterPro" id="IPR056963">
    <property type="entry name" value="PUS7L_N"/>
</dbReference>
<dbReference type="GO" id="GO:0009982">
    <property type="term" value="F:pseudouridine synthase activity"/>
    <property type="evidence" value="ECO:0007669"/>
    <property type="project" value="InterPro"/>
</dbReference>
<evidence type="ECO:0000256" key="2">
    <source>
        <dbReference type="ARBA" id="ARBA00023235"/>
    </source>
</evidence>
<keyword evidence="2" id="KW-0413">Isomerase</keyword>
<feature type="compositionally biased region" description="Polar residues" evidence="3">
    <location>
        <begin position="181"/>
        <end position="190"/>
    </location>
</feature>
<evidence type="ECO:0000259" key="4">
    <source>
        <dbReference type="PROSITE" id="PS50984"/>
    </source>
</evidence>
<feature type="compositionally biased region" description="Basic and acidic residues" evidence="3">
    <location>
        <begin position="302"/>
        <end position="326"/>
    </location>
</feature>
<feature type="domain" description="R3H" evidence="5">
    <location>
        <begin position="378"/>
        <end position="449"/>
    </location>
</feature>
<proteinExistence type="inferred from homology"/>
<dbReference type="Gene3D" id="3.30.2350.20">
    <property type="entry name" value="TruD, catalytic domain"/>
    <property type="match status" value="2"/>
</dbReference>
<feature type="region of interest" description="Disordered" evidence="3">
    <location>
        <begin position="269"/>
        <end position="338"/>
    </location>
</feature>
<dbReference type="Proteomes" id="UP000481861">
    <property type="component" value="Unassembled WGS sequence"/>
</dbReference>
<dbReference type="GO" id="GO:0003723">
    <property type="term" value="F:RNA binding"/>
    <property type="evidence" value="ECO:0007669"/>
    <property type="project" value="InterPro"/>
</dbReference>
<dbReference type="NCBIfam" id="TIGR00094">
    <property type="entry name" value="tRNA_TruD_broad"/>
    <property type="match status" value="1"/>
</dbReference>
<dbReference type="PROSITE" id="PS50984">
    <property type="entry name" value="TRUD"/>
    <property type="match status" value="1"/>
</dbReference>
<accession>A0A7C8I9M4</accession>
<feature type="compositionally biased region" description="Basic and acidic residues" evidence="3">
    <location>
        <begin position="36"/>
        <end position="142"/>
    </location>
</feature>
<reference evidence="6 7" key="1">
    <citation type="submission" date="2020-01" db="EMBL/GenBank/DDBJ databases">
        <authorList>
            <consortium name="DOE Joint Genome Institute"/>
            <person name="Haridas S."/>
            <person name="Albert R."/>
            <person name="Binder M."/>
            <person name="Bloem J."/>
            <person name="Labutti K."/>
            <person name="Salamov A."/>
            <person name="Andreopoulos B."/>
            <person name="Baker S.E."/>
            <person name="Barry K."/>
            <person name="Bills G."/>
            <person name="Bluhm B.H."/>
            <person name="Cannon C."/>
            <person name="Castanera R."/>
            <person name="Culley D.E."/>
            <person name="Daum C."/>
            <person name="Ezra D."/>
            <person name="Gonzalez J.B."/>
            <person name="Henrissat B."/>
            <person name="Kuo A."/>
            <person name="Liang C."/>
            <person name="Lipzen A."/>
            <person name="Lutzoni F."/>
            <person name="Magnuson J."/>
            <person name="Mondo S."/>
            <person name="Nolan M."/>
            <person name="Ohm R."/>
            <person name="Pangilinan J."/>
            <person name="Park H.-J.H."/>
            <person name="Ramirez L."/>
            <person name="Alfaro M."/>
            <person name="Sun H."/>
            <person name="Tritt A."/>
            <person name="Yoshinaga Y."/>
            <person name="Zwiers L.-H.L."/>
            <person name="Turgeon B.G."/>
            <person name="Goodwin S.B."/>
            <person name="Spatafora J.W."/>
            <person name="Crous P.W."/>
            <person name="Grigoriev I.V."/>
        </authorList>
    </citation>
    <scope>NUCLEOTIDE SEQUENCE [LARGE SCALE GENOMIC DNA]</scope>
    <source>
        <strain evidence="6 7">CBS 611.86</strain>
    </source>
</reference>
<feature type="region of interest" description="Disordered" evidence="3">
    <location>
        <begin position="1"/>
        <end position="221"/>
    </location>
</feature>
<dbReference type="EMBL" id="JAADJZ010000006">
    <property type="protein sequence ID" value="KAF2874134.1"/>
    <property type="molecule type" value="Genomic_DNA"/>
</dbReference>
<sequence length="994" mass="112029">MSSPSVPPGQRSDNNVPRGENRGRSDGRGRASFRGRPADRGRFDERGRAGDRGRFDNRGGREDYGRRDDNWRGDDRRYSDYEQRDGNRRGDDRRPSDYERRDDHRRGDDRRHSDYDGRPAKRPRFEAERPPREHKPYADHDGVAPTPSKNAPVRARGLVRYGDLDADMDDDVDAGKEVEQKASTLPQAQSENEKASGPPQAQGKDNKASQSPQAQSEDKARELKVCIDEYVSDNRGFYGVLKARYTDFLVSEIGLDGVVTTLGDVSDNVGLSGEEQKRMGVQKKGFAKEKKEKKGNKGKKGKVAEEHRDHKGQGDVRRRTPVKSEAEDAGETTAGETKIRLVIEDGAGAGPDQTANPQGDVQKPSEDDVACLDFIFGEGPTKQIMALAEAVRRHENRKAKDFNAVVVPPMLDKEKRTLAHQRLRQVFGDLLESSMEEDKSIRIKAVPPEERGPKVQRKPRDVPRTAEVNWDNLGGQFLHFSLYKQNKDTMNVIEFLGSKLAVGGKPFGYAGNKDRRACTVQRVSVKRVTKERMEYLNKTLFNAAMGDFEYKKSDLNLGDLTGNEFVITLRKCHFQFEKDGKLVSTQDIQVANDIVSKAIQDFSAKGFINYFGLQRFGTFKASSDIIGLKVIKLDYEGAIADILAFTNDALAAAEGTGNVTLLVSQDDRDRAKALNIWKGAKDGKGALDLLPKRFTAERNIISHLISKNSHTGKYDREKDYEGAFWTIPRNLRQIYVHAYQSLVWNHVASRRWKTYGEKVVKGDMVLEHEHKAKLEAKSTVYDQDGELVIDPRGADSSHQETERYAKARQLTEAEAESGRYSVYDIVLPQPGWAMWYPIYAAGNFYQEFMESKRGGEMPVDQIKRNKDLSVQGDYRKFLAKPLKPLEYQVREYVDDKEQFVETELERALRVREEKKAEAGIQTFTTAPAKVETGPDVVEDLDNDVDIDMMDADAKKLAVILKMQLAQSQYATIALRELMGKGGVQSFQPEYMGGR</sequence>
<protein>
    <submittedName>
        <fullName evidence="6">Pseudouridine synthase</fullName>
    </submittedName>
</protein>
<gene>
    <name evidence="6" type="ORF">BDV95DRAFT_592257</name>
</gene>
<dbReference type="PANTHER" id="PTHR13326:SF21">
    <property type="entry name" value="PSEUDOURIDYLATE SYNTHASE PUS7L"/>
    <property type="match status" value="1"/>
</dbReference>
<evidence type="ECO:0000259" key="5">
    <source>
        <dbReference type="PROSITE" id="PS51061"/>
    </source>
</evidence>
<dbReference type="InterPro" id="IPR001374">
    <property type="entry name" value="R3H_dom"/>
</dbReference>
<comment type="similarity">
    <text evidence="1">Belongs to the pseudouridine synthase TruD family.</text>
</comment>
<dbReference type="PROSITE" id="PS51061">
    <property type="entry name" value="R3H"/>
    <property type="match status" value="1"/>
</dbReference>
<keyword evidence="7" id="KW-1185">Reference proteome</keyword>
<dbReference type="PANTHER" id="PTHR13326">
    <property type="entry name" value="TRNA PSEUDOURIDINE SYNTHASE D"/>
    <property type="match status" value="1"/>
</dbReference>
<feature type="compositionally biased region" description="Basic and acidic residues" evidence="3">
    <location>
        <begin position="19"/>
        <end position="29"/>
    </location>
</feature>